<feature type="region of interest" description="Disordered" evidence="4">
    <location>
        <begin position="369"/>
        <end position="388"/>
    </location>
</feature>
<dbReference type="InterPro" id="IPR006143">
    <property type="entry name" value="RND_pump_MFP"/>
</dbReference>
<dbReference type="PANTHER" id="PTHR30158">
    <property type="entry name" value="ACRA/E-RELATED COMPONENT OF DRUG EFFLUX TRANSPORTER"/>
    <property type="match status" value="1"/>
</dbReference>
<feature type="domain" description="Multidrug resistance protein MdtA-like beta-barrel" evidence="7">
    <location>
        <begin position="211"/>
        <end position="299"/>
    </location>
</feature>
<keyword evidence="3" id="KW-0175">Coiled coil</keyword>
<dbReference type="Pfam" id="PF25944">
    <property type="entry name" value="Beta-barrel_RND"/>
    <property type="match status" value="1"/>
</dbReference>
<dbReference type="PROSITE" id="PS51257">
    <property type="entry name" value="PROKAR_LIPOPROTEIN"/>
    <property type="match status" value="1"/>
</dbReference>
<evidence type="ECO:0000256" key="3">
    <source>
        <dbReference type="SAM" id="Coils"/>
    </source>
</evidence>
<dbReference type="Gene3D" id="2.40.30.170">
    <property type="match status" value="1"/>
</dbReference>
<proteinExistence type="inferred from homology"/>
<comment type="similarity">
    <text evidence="2">Belongs to the membrane fusion protein (MFP) (TC 8.A.1) family.</text>
</comment>
<dbReference type="InterPro" id="IPR058625">
    <property type="entry name" value="MdtA-like_BSH"/>
</dbReference>
<evidence type="ECO:0000256" key="1">
    <source>
        <dbReference type="ARBA" id="ARBA00004519"/>
    </source>
</evidence>
<dbReference type="Pfam" id="PF25917">
    <property type="entry name" value="BSH_RND"/>
    <property type="match status" value="1"/>
</dbReference>
<dbReference type="Pfam" id="PF25967">
    <property type="entry name" value="RND-MFP_C"/>
    <property type="match status" value="1"/>
</dbReference>
<comment type="subcellular location">
    <subcellularLocation>
        <location evidence="1">Cell inner membrane</location>
        <topology evidence="1">Lipid-anchor</topology>
    </subcellularLocation>
</comment>
<evidence type="ECO:0000256" key="4">
    <source>
        <dbReference type="SAM" id="MobiDB-lite"/>
    </source>
</evidence>
<dbReference type="PANTHER" id="PTHR30158:SF3">
    <property type="entry name" value="MULTIDRUG EFFLUX PUMP SUBUNIT ACRA-RELATED"/>
    <property type="match status" value="1"/>
</dbReference>
<evidence type="ECO:0000313" key="9">
    <source>
        <dbReference type="EMBL" id="WOT05378.1"/>
    </source>
</evidence>
<keyword evidence="10" id="KW-1185">Reference proteome</keyword>
<accession>A0ABZ0JYJ7</accession>
<dbReference type="NCBIfam" id="TIGR01730">
    <property type="entry name" value="RND_mfp"/>
    <property type="match status" value="1"/>
</dbReference>
<dbReference type="RefSeq" id="WP_310469639.1">
    <property type="nucleotide sequence ID" value="NZ_CP136522.1"/>
</dbReference>
<reference evidence="9 10" key="1">
    <citation type="submission" date="2023-10" db="EMBL/GenBank/DDBJ databases">
        <title>Complete genome sequence of Shewanella sp. DAU334.</title>
        <authorList>
            <person name="Lee Y.-S."/>
            <person name="Jeong H.-R."/>
            <person name="Hwang E.-J."/>
            <person name="Choi Y.-L."/>
            <person name="Kim G.-D."/>
        </authorList>
    </citation>
    <scope>NUCLEOTIDE SEQUENCE [LARGE SCALE GENOMIC DNA]</scope>
    <source>
        <strain evidence="9 10">DAU334</strain>
    </source>
</reference>
<dbReference type="SUPFAM" id="SSF111369">
    <property type="entry name" value="HlyD-like secretion proteins"/>
    <property type="match status" value="1"/>
</dbReference>
<sequence>MRQIMKIASVLSVALWVSGCGQPAEQGGQKPSGPSGPMVVGSMTVAAKPQSLSVELPGRSKAYLEAEVRPQVSGIIMNRGFVEGKDVKQGQSLYQIDSATYKAALLSAKANLESAKANLASTEATAKRYKKLVEEKSISEQDYDLANASYLAAKAQVKVAEAAIYTANISLEYTEVRAPISGRIGKSSVTPGALVAAGQAQTLATIQQLDPINIEISQSSAQLLRLKTKLKQGQLKAADDASVQLILEDGSTYDQTGKLQFAEVSVDESTGSITLRAEFPNPDGVLLPGMYVRAILNTGTDPEAILVPQRAITRNSKGQAVAMVIDDGKVAPRVVTTAEAIDHQWRIVDGLKVGDELIVEGLQKIRPGAPVKAGPLMADQKPQPQQHK</sequence>
<dbReference type="InterPro" id="IPR058627">
    <property type="entry name" value="MdtA-like_C"/>
</dbReference>
<name>A0ABZ0JYJ7_9GAMM</name>
<gene>
    <name evidence="9" type="ORF">RGE70_00695</name>
</gene>
<evidence type="ECO:0000256" key="2">
    <source>
        <dbReference type="ARBA" id="ARBA00009477"/>
    </source>
</evidence>
<dbReference type="Pfam" id="PF25876">
    <property type="entry name" value="HH_MFP_RND"/>
    <property type="match status" value="1"/>
</dbReference>
<dbReference type="Gene3D" id="2.40.50.100">
    <property type="match status" value="1"/>
</dbReference>
<feature type="domain" description="Multidrug resistance protein MdtA-like barrel-sandwich hybrid" evidence="6">
    <location>
        <begin position="66"/>
        <end position="207"/>
    </location>
</feature>
<dbReference type="InterPro" id="IPR058626">
    <property type="entry name" value="MdtA-like_b-barrel"/>
</dbReference>
<dbReference type="Proteomes" id="UP001529491">
    <property type="component" value="Chromosome"/>
</dbReference>
<dbReference type="EMBL" id="CP136522">
    <property type="protein sequence ID" value="WOT05378.1"/>
    <property type="molecule type" value="Genomic_DNA"/>
</dbReference>
<evidence type="ECO:0000259" key="7">
    <source>
        <dbReference type="Pfam" id="PF25944"/>
    </source>
</evidence>
<organism evidence="9 10">
    <name type="scientific">Shewanella youngdeokensis</name>
    <dbReference type="NCBI Taxonomy" id="2999068"/>
    <lineage>
        <taxon>Bacteria</taxon>
        <taxon>Pseudomonadati</taxon>
        <taxon>Pseudomonadota</taxon>
        <taxon>Gammaproteobacteria</taxon>
        <taxon>Alteromonadales</taxon>
        <taxon>Shewanellaceae</taxon>
        <taxon>Shewanella</taxon>
    </lineage>
</organism>
<evidence type="ECO:0000259" key="5">
    <source>
        <dbReference type="Pfam" id="PF25876"/>
    </source>
</evidence>
<evidence type="ECO:0000259" key="8">
    <source>
        <dbReference type="Pfam" id="PF25967"/>
    </source>
</evidence>
<dbReference type="Gene3D" id="1.10.287.470">
    <property type="entry name" value="Helix hairpin bin"/>
    <property type="match status" value="1"/>
</dbReference>
<feature type="domain" description="Multidrug resistance protein MdtA-like alpha-helical hairpin" evidence="5">
    <location>
        <begin position="105"/>
        <end position="174"/>
    </location>
</feature>
<evidence type="ECO:0000259" key="6">
    <source>
        <dbReference type="Pfam" id="PF25917"/>
    </source>
</evidence>
<dbReference type="InterPro" id="IPR058624">
    <property type="entry name" value="MdtA-like_HH"/>
</dbReference>
<evidence type="ECO:0000313" key="10">
    <source>
        <dbReference type="Proteomes" id="UP001529491"/>
    </source>
</evidence>
<feature type="domain" description="Multidrug resistance protein MdtA-like C-terminal permuted SH3" evidence="8">
    <location>
        <begin position="304"/>
        <end position="364"/>
    </location>
</feature>
<protein>
    <submittedName>
        <fullName evidence="9">Efflux RND transporter periplasmic adaptor subunit</fullName>
    </submittedName>
</protein>
<feature type="coiled-coil region" evidence="3">
    <location>
        <begin position="105"/>
        <end position="132"/>
    </location>
</feature>
<dbReference type="Gene3D" id="2.40.420.20">
    <property type="match status" value="1"/>
</dbReference>